<dbReference type="OrthoDB" id="4010482at2759"/>
<name>A0A9W4TST5_9ASCO</name>
<accession>A0A9W4TST5</accession>
<comment type="caution">
    <text evidence="1">The sequence shown here is derived from an EMBL/GenBank/DDBJ whole genome shotgun (WGS) entry which is preliminary data.</text>
</comment>
<gene>
    <name evidence="1" type="ORF">CANVERA_P1281</name>
</gene>
<protein>
    <submittedName>
        <fullName evidence="1">Uncharacterized protein</fullName>
    </submittedName>
</protein>
<evidence type="ECO:0000313" key="2">
    <source>
        <dbReference type="Proteomes" id="UP001152885"/>
    </source>
</evidence>
<dbReference type="Proteomes" id="UP001152885">
    <property type="component" value="Unassembled WGS sequence"/>
</dbReference>
<sequence length="229" mass="26211">MSKIVVRKPNFLKRSTTTKFDASEDEYSLENIQLGIASVNFDIEKSKIDAKKLPKVIHQPGLRFNYLSLAISESEITPIKYLRNLHSSDRALIEFACGFRFEILSSIDRMVNFINGLGNKKYENKKFGQDFICFIIGESSMFIHDDDSKFDKDLIEGFLYSIYSDFDVIQLVKNLEMILKGGKFKGLKKGISDSMVAAFNLYINPCEGFENDLIARLITLWIFALLNIN</sequence>
<proteinExistence type="predicted"/>
<organism evidence="1 2">
    <name type="scientific">Candida verbasci</name>
    <dbReference type="NCBI Taxonomy" id="1227364"/>
    <lineage>
        <taxon>Eukaryota</taxon>
        <taxon>Fungi</taxon>
        <taxon>Dikarya</taxon>
        <taxon>Ascomycota</taxon>
        <taxon>Saccharomycotina</taxon>
        <taxon>Pichiomycetes</taxon>
        <taxon>Debaryomycetaceae</taxon>
        <taxon>Candida/Lodderomyces clade</taxon>
        <taxon>Candida</taxon>
    </lineage>
</organism>
<reference evidence="1" key="1">
    <citation type="submission" date="2022-12" db="EMBL/GenBank/DDBJ databases">
        <authorList>
            <person name="Brejova B."/>
        </authorList>
    </citation>
    <scope>NUCLEOTIDE SEQUENCE</scope>
</reference>
<evidence type="ECO:0000313" key="1">
    <source>
        <dbReference type="EMBL" id="CAI5756763.1"/>
    </source>
</evidence>
<dbReference type="AlphaFoldDB" id="A0A9W4TST5"/>
<keyword evidence="2" id="KW-1185">Reference proteome</keyword>
<dbReference type="EMBL" id="CANTUO010000001">
    <property type="protein sequence ID" value="CAI5756763.1"/>
    <property type="molecule type" value="Genomic_DNA"/>
</dbReference>